<dbReference type="OMA" id="RMFREMS"/>
<evidence type="ECO:0000313" key="4">
    <source>
        <dbReference type="Proteomes" id="UP000266841"/>
    </source>
</evidence>
<dbReference type="PROSITE" id="PS50800">
    <property type="entry name" value="SAP"/>
    <property type="match status" value="1"/>
</dbReference>
<dbReference type="GO" id="GO:0004540">
    <property type="term" value="F:RNA nuclease activity"/>
    <property type="evidence" value="ECO:0007669"/>
    <property type="project" value="InterPro"/>
</dbReference>
<evidence type="ECO:0000259" key="2">
    <source>
        <dbReference type="PROSITE" id="PS50800"/>
    </source>
</evidence>
<protein>
    <recommendedName>
        <fullName evidence="2">SAP domain-containing protein</fullName>
    </recommendedName>
</protein>
<dbReference type="SUPFAM" id="SSF68906">
    <property type="entry name" value="SAP domain"/>
    <property type="match status" value="1"/>
</dbReference>
<feature type="compositionally biased region" description="Polar residues" evidence="1">
    <location>
        <begin position="401"/>
        <end position="414"/>
    </location>
</feature>
<gene>
    <name evidence="3" type="ORF">THAOC_32684</name>
</gene>
<reference evidence="3 4" key="1">
    <citation type="journal article" date="2012" name="Genome Biol.">
        <title>Genome and low-iron response of an oceanic diatom adapted to chronic iron limitation.</title>
        <authorList>
            <person name="Lommer M."/>
            <person name="Specht M."/>
            <person name="Roy A.S."/>
            <person name="Kraemer L."/>
            <person name="Andreson R."/>
            <person name="Gutowska M.A."/>
            <person name="Wolf J."/>
            <person name="Bergner S.V."/>
            <person name="Schilhabel M.B."/>
            <person name="Klostermeier U.C."/>
            <person name="Beiko R.G."/>
            <person name="Rosenstiel P."/>
            <person name="Hippler M."/>
            <person name="Laroche J."/>
        </authorList>
    </citation>
    <scope>NUCLEOTIDE SEQUENCE [LARGE SCALE GENOMIC DNA]</scope>
    <source>
        <strain evidence="3 4">CCMP1005</strain>
    </source>
</reference>
<dbReference type="Proteomes" id="UP000266841">
    <property type="component" value="Unassembled WGS sequence"/>
</dbReference>
<proteinExistence type="predicted"/>
<feature type="domain" description="SAP" evidence="2">
    <location>
        <begin position="315"/>
        <end position="349"/>
    </location>
</feature>
<name>K0RP36_THAOC</name>
<dbReference type="CDD" id="cd18722">
    <property type="entry name" value="PIN_NicB-like"/>
    <property type="match status" value="1"/>
</dbReference>
<dbReference type="Pfam" id="PF01936">
    <property type="entry name" value="NYN"/>
    <property type="match status" value="1"/>
</dbReference>
<feature type="region of interest" description="Disordered" evidence="1">
    <location>
        <begin position="346"/>
        <end position="414"/>
    </location>
</feature>
<dbReference type="SMART" id="SM00513">
    <property type="entry name" value="SAP"/>
    <property type="match status" value="1"/>
</dbReference>
<feature type="compositionally biased region" description="Low complexity" evidence="1">
    <location>
        <begin position="387"/>
        <end position="400"/>
    </location>
</feature>
<dbReference type="EMBL" id="AGNL01045749">
    <property type="protein sequence ID" value="EJK48507.1"/>
    <property type="molecule type" value="Genomic_DNA"/>
</dbReference>
<feature type="compositionally biased region" description="Basic and acidic residues" evidence="1">
    <location>
        <begin position="346"/>
        <end position="366"/>
    </location>
</feature>
<comment type="caution">
    <text evidence="3">The sequence shown here is derived from an EMBL/GenBank/DDBJ whole genome shotgun (WGS) entry which is preliminary data.</text>
</comment>
<dbReference type="InterPro" id="IPR021139">
    <property type="entry name" value="NYN"/>
</dbReference>
<feature type="region of interest" description="Disordered" evidence="1">
    <location>
        <begin position="280"/>
        <end position="311"/>
    </location>
</feature>
<dbReference type="InterPro" id="IPR003034">
    <property type="entry name" value="SAP_dom"/>
</dbReference>
<dbReference type="Gene3D" id="1.10.720.30">
    <property type="entry name" value="SAP domain"/>
    <property type="match status" value="1"/>
</dbReference>
<dbReference type="AlphaFoldDB" id="K0RP36"/>
<dbReference type="Gene3D" id="3.40.50.1010">
    <property type="entry name" value="5'-nuclease"/>
    <property type="match status" value="1"/>
</dbReference>
<dbReference type="Pfam" id="PF02037">
    <property type="entry name" value="SAP"/>
    <property type="match status" value="1"/>
</dbReference>
<keyword evidence="4" id="KW-1185">Reference proteome</keyword>
<accession>K0RP36</accession>
<evidence type="ECO:0000313" key="3">
    <source>
        <dbReference type="EMBL" id="EJK48507.1"/>
    </source>
</evidence>
<feature type="compositionally biased region" description="Polar residues" evidence="1">
    <location>
        <begin position="281"/>
        <end position="298"/>
    </location>
</feature>
<organism evidence="3 4">
    <name type="scientific">Thalassiosira oceanica</name>
    <name type="common">Marine diatom</name>
    <dbReference type="NCBI Taxonomy" id="159749"/>
    <lineage>
        <taxon>Eukaryota</taxon>
        <taxon>Sar</taxon>
        <taxon>Stramenopiles</taxon>
        <taxon>Ochrophyta</taxon>
        <taxon>Bacillariophyta</taxon>
        <taxon>Coscinodiscophyceae</taxon>
        <taxon>Thalassiosirophycidae</taxon>
        <taxon>Thalassiosirales</taxon>
        <taxon>Thalassiosiraceae</taxon>
        <taxon>Thalassiosira</taxon>
    </lineage>
</organism>
<sequence length="527" mass="58707">MWQLGSDRPIEIARASVFTSAKRGTDPNSIRMRMFREMSNSNYDVHMMETLGKGEKCVDIQLAVEMLHYATVPDGYDVAILLSGDKDFVPALVRTRQKGRRVCVASMRAGCNRALSEGAHIRDYDVVWIEDILGDLIVPIPSEELARMDRASYAGAFSLMKVIRDFVECCPGGGPVSSRDVGKYLKSVEIADTNMLEELKEAHGGLRTFLMERSNHLFDVTFPEVRTIGSRKDEYGFYISVKGDSDETLLDEFKRTQYFTKEEKEFLETYERGMNIRGDSYTHTEVTVPNTPRGNRNSEGADDSGEFQQTDVSSLSRLTVVKLREICKERGLPVSGKKNEIIDRIESASRQHPEPKHTEQRQRTVDPRSTYVATRQAANRSAKRPRTTVSVSSRPRQSQSDIQSVGNNPYASTLPQLDAMSRSRYKGNAQAADPAVRDHLNSLISEYLTASGGVAGSRDIGRYLAANSASEGQRSALTELKESSGSLLSFLLSNDQSFAVLDNKLGFGGEHGFKVALKNRKNNQGRL</sequence>
<dbReference type="InterPro" id="IPR036361">
    <property type="entry name" value="SAP_dom_sf"/>
</dbReference>
<dbReference type="eggNOG" id="ENOG502RZHJ">
    <property type="taxonomic scope" value="Eukaryota"/>
</dbReference>
<dbReference type="OrthoDB" id="445357at2759"/>
<evidence type="ECO:0000256" key="1">
    <source>
        <dbReference type="SAM" id="MobiDB-lite"/>
    </source>
</evidence>